<name>A0A0N9NAS2_9ACTN</name>
<dbReference type="EMBL" id="CP011853">
    <property type="protein sequence ID" value="ALG85469.1"/>
    <property type="molecule type" value="Genomic_DNA"/>
</dbReference>
<dbReference type="SMART" id="SM00567">
    <property type="entry name" value="EZ_HEAT"/>
    <property type="match status" value="2"/>
</dbReference>
<dbReference type="Gene3D" id="1.25.10.10">
    <property type="entry name" value="Leucine-rich Repeat Variant"/>
    <property type="match status" value="1"/>
</dbReference>
<dbReference type="RefSeq" id="WP_062393555.1">
    <property type="nucleotide sequence ID" value="NZ_CP011853.1"/>
</dbReference>
<keyword evidence="1" id="KW-0238">DNA-binding</keyword>
<dbReference type="AlphaFoldDB" id="A0A0N9NAS2"/>
<evidence type="ECO:0000256" key="1">
    <source>
        <dbReference type="ARBA" id="ARBA00023125"/>
    </source>
</evidence>
<evidence type="ECO:0000313" key="4">
    <source>
        <dbReference type="Proteomes" id="UP000063789"/>
    </source>
</evidence>
<dbReference type="Pfam" id="PF13646">
    <property type="entry name" value="HEAT_2"/>
    <property type="match status" value="1"/>
</dbReference>
<sequence>MRIGEVARRSGVSARMLRHYDDLGLVRPGGRTSAGYRDYTPADVTRIFHVESLRTLGLSLREVGQALDDPDFAPAALVAELKRRSAERIRTEQDLLHRLDRIDESAPDDWEQVLDTVALLAALQSPLAQRRQRAALTVDGTAVSPTALVESLLDEADLNVAGALRWAVGRSGEGVVAPLAAAVHDADVTRRRRAVLALVDTPGPEATDALIDALADPDDEVRSHAALELADRGREDPVEKLVGLVVDGIRDVDAADALALLAETDDDVDAVVACLVAPLSTVDAPARCRIAQALGDLRGTRASGALTELAADDDEMVSRTASYLLSIRELPDDGRND</sequence>
<keyword evidence="4" id="KW-1185">Reference proteome</keyword>
<dbReference type="PROSITE" id="PS50937">
    <property type="entry name" value="HTH_MERR_2"/>
    <property type="match status" value="1"/>
</dbReference>
<dbReference type="InterPro" id="IPR011989">
    <property type="entry name" value="ARM-like"/>
</dbReference>
<proteinExistence type="predicted"/>
<dbReference type="KEGG" id="goq:ACH46_14550"/>
<dbReference type="SUPFAM" id="SSF48371">
    <property type="entry name" value="ARM repeat"/>
    <property type="match status" value="1"/>
</dbReference>
<dbReference type="SMART" id="SM00422">
    <property type="entry name" value="HTH_MERR"/>
    <property type="match status" value="1"/>
</dbReference>
<dbReference type="OrthoDB" id="9808480at2"/>
<dbReference type="Gene3D" id="1.10.1660.10">
    <property type="match status" value="1"/>
</dbReference>
<dbReference type="PANTHER" id="PTHR30204">
    <property type="entry name" value="REDOX-CYCLING DRUG-SENSING TRANSCRIPTIONAL ACTIVATOR SOXR"/>
    <property type="match status" value="1"/>
</dbReference>
<dbReference type="PATRIC" id="fig|1136941.3.peg.2972"/>
<accession>A0A0N9NAS2</accession>
<dbReference type="InterPro" id="IPR016024">
    <property type="entry name" value="ARM-type_fold"/>
</dbReference>
<dbReference type="PRINTS" id="PR00040">
    <property type="entry name" value="HTHMERR"/>
</dbReference>
<reference evidence="3 4" key="2">
    <citation type="journal article" date="2017" name="Int. J. Syst. Evol. Microbiol.">
        <title>Gordonia phthalatica sp. nov., a di-n-butyl phthalate-degrading bacterium isolated from activated sludge.</title>
        <authorList>
            <person name="Jin D."/>
            <person name="Kong X."/>
            <person name="Jia M."/>
            <person name="Yu X."/>
            <person name="Wang X."/>
            <person name="Zhuang X."/>
            <person name="Deng Y."/>
            <person name="Bai Z."/>
        </authorList>
    </citation>
    <scope>NUCLEOTIDE SEQUENCE [LARGE SCALE GENOMIC DNA]</scope>
    <source>
        <strain evidence="3 4">QH-11</strain>
    </source>
</reference>
<dbReference type="SUPFAM" id="SSF46955">
    <property type="entry name" value="Putative DNA-binding domain"/>
    <property type="match status" value="1"/>
</dbReference>
<dbReference type="InterPro" id="IPR004155">
    <property type="entry name" value="PBS_lyase_HEAT"/>
</dbReference>
<dbReference type="InterPro" id="IPR047057">
    <property type="entry name" value="MerR_fam"/>
</dbReference>
<dbReference type="Pfam" id="PF13411">
    <property type="entry name" value="MerR_1"/>
    <property type="match status" value="1"/>
</dbReference>
<evidence type="ECO:0000313" key="3">
    <source>
        <dbReference type="EMBL" id="ALG85469.1"/>
    </source>
</evidence>
<reference evidence="4" key="1">
    <citation type="submission" date="2015-06" db="EMBL/GenBank/DDBJ databases">
        <title>Complete genome sequence and metabolic analysis of phthalate degradation pathway in Gordonia sp. QH-11.</title>
        <authorList>
            <person name="Jin D."/>
            <person name="Kong X."/>
            <person name="Bai Z."/>
        </authorList>
    </citation>
    <scope>NUCLEOTIDE SEQUENCE [LARGE SCALE GENOMIC DNA]</scope>
    <source>
        <strain evidence="4">QH-11</strain>
    </source>
</reference>
<organism evidence="3 4">
    <name type="scientific">Gordonia phthalatica</name>
    <dbReference type="NCBI Taxonomy" id="1136941"/>
    <lineage>
        <taxon>Bacteria</taxon>
        <taxon>Bacillati</taxon>
        <taxon>Actinomycetota</taxon>
        <taxon>Actinomycetes</taxon>
        <taxon>Mycobacteriales</taxon>
        <taxon>Gordoniaceae</taxon>
        <taxon>Gordonia</taxon>
    </lineage>
</organism>
<evidence type="ECO:0000259" key="2">
    <source>
        <dbReference type="PROSITE" id="PS50937"/>
    </source>
</evidence>
<gene>
    <name evidence="3" type="ORF">ACH46_14550</name>
</gene>
<dbReference type="PROSITE" id="PS00552">
    <property type="entry name" value="HTH_MERR_1"/>
    <property type="match status" value="1"/>
</dbReference>
<dbReference type="InterPro" id="IPR000551">
    <property type="entry name" value="MerR-type_HTH_dom"/>
</dbReference>
<dbReference type="Proteomes" id="UP000063789">
    <property type="component" value="Chromosome"/>
</dbReference>
<dbReference type="PANTHER" id="PTHR30204:SF93">
    <property type="entry name" value="HTH MERR-TYPE DOMAIN-CONTAINING PROTEIN"/>
    <property type="match status" value="1"/>
</dbReference>
<dbReference type="STRING" id="1136941.ACH46_14550"/>
<protein>
    <submittedName>
        <fullName evidence="3">MerR family transcriptional regulator</fullName>
    </submittedName>
</protein>
<dbReference type="InterPro" id="IPR009061">
    <property type="entry name" value="DNA-bd_dom_put_sf"/>
</dbReference>
<dbReference type="GO" id="GO:0003677">
    <property type="term" value="F:DNA binding"/>
    <property type="evidence" value="ECO:0007669"/>
    <property type="project" value="UniProtKB-KW"/>
</dbReference>
<feature type="domain" description="HTH merR-type" evidence="2">
    <location>
        <begin position="1"/>
        <end position="69"/>
    </location>
</feature>
<dbReference type="GO" id="GO:0003700">
    <property type="term" value="F:DNA-binding transcription factor activity"/>
    <property type="evidence" value="ECO:0007669"/>
    <property type="project" value="InterPro"/>
</dbReference>